<name>A0A9P0PAL0_ACAOB</name>
<accession>A0A9P0PAL0</accession>
<dbReference type="EMBL" id="CAKOFQ010006795">
    <property type="protein sequence ID" value="CAH1972096.1"/>
    <property type="molecule type" value="Genomic_DNA"/>
</dbReference>
<protein>
    <submittedName>
        <fullName evidence="1">Uncharacterized protein</fullName>
    </submittedName>
</protein>
<evidence type="ECO:0000313" key="2">
    <source>
        <dbReference type="Proteomes" id="UP001152888"/>
    </source>
</evidence>
<sequence length="37" mass="4401">MASWSRSEIGAVLRPVFRRNELALKNDCPHRSTIFRW</sequence>
<organism evidence="1 2">
    <name type="scientific">Acanthoscelides obtectus</name>
    <name type="common">Bean weevil</name>
    <name type="synonym">Bruchus obtectus</name>
    <dbReference type="NCBI Taxonomy" id="200917"/>
    <lineage>
        <taxon>Eukaryota</taxon>
        <taxon>Metazoa</taxon>
        <taxon>Ecdysozoa</taxon>
        <taxon>Arthropoda</taxon>
        <taxon>Hexapoda</taxon>
        <taxon>Insecta</taxon>
        <taxon>Pterygota</taxon>
        <taxon>Neoptera</taxon>
        <taxon>Endopterygota</taxon>
        <taxon>Coleoptera</taxon>
        <taxon>Polyphaga</taxon>
        <taxon>Cucujiformia</taxon>
        <taxon>Chrysomeloidea</taxon>
        <taxon>Chrysomelidae</taxon>
        <taxon>Bruchinae</taxon>
        <taxon>Bruchini</taxon>
        <taxon>Acanthoscelides</taxon>
    </lineage>
</organism>
<gene>
    <name evidence="1" type="ORF">ACAOBT_LOCUS9815</name>
</gene>
<dbReference type="AlphaFoldDB" id="A0A9P0PAL0"/>
<reference evidence="1" key="1">
    <citation type="submission" date="2022-03" db="EMBL/GenBank/DDBJ databases">
        <authorList>
            <person name="Sayadi A."/>
        </authorList>
    </citation>
    <scope>NUCLEOTIDE SEQUENCE</scope>
</reference>
<dbReference type="Proteomes" id="UP001152888">
    <property type="component" value="Unassembled WGS sequence"/>
</dbReference>
<comment type="caution">
    <text evidence="1">The sequence shown here is derived from an EMBL/GenBank/DDBJ whole genome shotgun (WGS) entry which is preliminary data.</text>
</comment>
<keyword evidence="2" id="KW-1185">Reference proteome</keyword>
<evidence type="ECO:0000313" key="1">
    <source>
        <dbReference type="EMBL" id="CAH1972096.1"/>
    </source>
</evidence>
<proteinExistence type="predicted"/>